<dbReference type="EMBL" id="JACGWM010000001">
    <property type="protein sequence ID" value="KAL0396433.1"/>
    <property type="molecule type" value="Genomic_DNA"/>
</dbReference>
<protein>
    <recommendedName>
        <fullName evidence="2">Integrase catalytic domain-containing protein</fullName>
    </recommendedName>
</protein>
<dbReference type="AlphaFoldDB" id="A0AAW2SVK2"/>
<dbReference type="GO" id="GO:0003676">
    <property type="term" value="F:nucleic acid binding"/>
    <property type="evidence" value="ECO:0007669"/>
    <property type="project" value="InterPro"/>
</dbReference>
<name>A0AAW2SVK2_9LAMI</name>
<dbReference type="InterPro" id="IPR012337">
    <property type="entry name" value="RNaseH-like_sf"/>
</dbReference>
<dbReference type="PANTHER" id="PTHR48475">
    <property type="entry name" value="RIBONUCLEASE H"/>
    <property type="match status" value="1"/>
</dbReference>
<reference evidence="1" key="1">
    <citation type="submission" date="2020-06" db="EMBL/GenBank/DDBJ databases">
        <authorList>
            <person name="Li T."/>
            <person name="Hu X."/>
            <person name="Zhang T."/>
            <person name="Song X."/>
            <person name="Zhang H."/>
            <person name="Dai N."/>
            <person name="Sheng W."/>
            <person name="Hou X."/>
            <person name="Wei L."/>
        </authorList>
    </citation>
    <scope>NUCLEOTIDE SEQUENCE</scope>
    <source>
        <strain evidence="1">KEN8</strain>
        <tissue evidence="1">Leaf</tissue>
    </source>
</reference>
<dbReference type="InterPro" id="IPR036397">
    <property type="entry name" value="RNaseH_sf"/>
</dbReference>
<evidence type="ECO:0008006" key="2">
    <source>
        <dbReference type="Google" id="ProtNLM"/>
    </source>
</evidence>
<gene>
    <name evidence="1" type="ORF">Scaly_0091700</name>
</gene>
<evidence type="ECO:0000313" key="1">
    <source>
        <dbReference type="EMBL" id="KAL0396433.1"/>
    </source>
</evidence>
<dbReference type="Gene3D" id="3.30.420.10">
    <property type="entry name" value="Ribonuclease H-like superfamily/Ribonuclease H"/>
    <property type="match status" value="1"/>
</dbReference>
<comment type="caution">
    <text evidence="1">The sequence shown here is derived from an EMBL/GenBank/DDBJ whole genome shotgun (WGS) entry which is preliminary data.</text>
</comment>
<reference evidence="1" key="2">
    <citation type="journal article" date="2024" name="Plant">
        <title>Genomic evolution and insights into agronomic trait innovations of Sesamum species.</title>
        <authorList>
            <person name="Miao H."/>
            <person name="Wang L."/>
            <person name="Qu L."/>
            <person name="Liu H."/>
            <person name="Sun Y."/>
            <person name="Le M."/>
            <person name="Wang Q."/>
            <person name="Wei S."/>
            <person name="Zheng Y."/>
            <person name="Lin W."/>
            <person name="Duan Y."/>
            <person name="Cao H."/>
            <person name="Xiong S."/>
            <person name="Wang X."/>
            <person name="Wei L."/>
            <person name="Li C."/>
            <person name="Ma Q."/>
            <person name="Ju M."/>
            <person name="Zhao R."/>
            <person name="Li G."/>
            <person name="Mu C."/>
            <person name="Tian Q."/>
            <person name="Mei H."/>
            <person name="Zhang T."/>
            <person name="Gao T."/>
            <person name="Zhang H."/>
        </authorList>
    </citation>
    <scope>NUCLEOTIDE SEQUENCE</scope>
    <source>
        <strain evidence="1">KEN8</strain>
    </source>
</reference>
<dbReference type="PANTHER" id="PTHR48475:SF2">
    <property type="entry name" value="RIBONUCLEASE H"/>
    <property type="match status" value="1"/>
</dbReference>
<accession>A0AAW2SVK2</accession>
<sequence length="393" mass="44105">MDPTRDFHVVPPADLTAGAVNTPAPDPTLGVANVHHEKHQLNPLWFPSSRNLTLFPAEERRNTRKSRYRRTASTLWGKSSPLTSEHLYTCPLMMVPLILLNIFRGSMDGDLGQVRSIHARVARTIMEIDDKALARGTHDPPWRGRAPIGTSLASLFLENRAHQETMVVLFLDVNMPSAYNLILRRPAQNTFQVVVSTYHMKLKFPVGTQVGKVKGDHYMGRKCYVEVIRDNSGKMDVDPPNKENVDVFAWLANDLVGIDPRILVHHLNLNPTFLLVKQKKRHFGLAKDKVIQVQGWKIQDQCVELGIQQRFTTVAYPQANGQVEVTNSILVQGIKVKLEQTGGQWVDALLGVPWSYRTTLRSTTGETSFNLVYGSEAEFPAGAELETFIIRVG</sequence>
<organism evidence="1">
    <name type="scientific">Sesamum calycinum</name>
    <dbReference type="NCBI Taxonomy" id="2727403"/>
    <lineage>
        <taxon>Eukaryota</taxon>
        <taxon>Viridiplantae</taxon>
        <taxon>Streptophyta</taxon>
        <taxon>Embryophyta</taxon>
        <taxon>Tracheophyta</taxon>
        <taxon>Spermatophyta</taxon>
        <taxon>Magnoliopsida</taxon>
        <taxon>eudicotyledons</taxon>
        <taxon>Gunneridae</taxon>
        <taxon>Pentapetalae</taxon>
        <taxon>asterids</taxon>
        <taxon>lamiids</taxon>
        <taxon>Lamiales</taxon>
        <taxon>Pedaliaceae</taxon>
        <taxon>Sesamum</taxon>
    </lineage>
</organism>
<proteinExistence type="predicted"/>
<dbReference type="SUPFAM" id="SSF53098">
    <property type="entry name" value="Ribonuclease H-like"/>
    <property type="match status" value="1"/>
</dbReference>